<gene>
    <name evidence="1" type="primary">cas6f</name>
    <name evidence="1" type="ORF">EDI28_21560</name>
</gene>
<protein>
    <submittedName>
        <fullName evidence="1">Type I-F CRISPR-associated endoribonuclease Cas6/Csy4</fullName>
    </submittedName>
</protein>
<dbReference type="Gene3D" id="3.30.70.2540">
    <property type="entry name" value="CRISPR-associated endoribonuclease Cas6/Csy4"/>
    <property type="match status" value="1"/>
</dbReference>
<dbReference type="InterPro" id="IPR042564">
    <property type="entry name" value="CRISPR-Cas6/Csy4_sf"/>
</dbReference>
<reference evidence="1 2" key="1">
    <citation type="submission" date="2018-11" db="EMBL/GenBank/DDBJ databases">
        <title>Photobacterium sp. BEI247 sp. nov., a marine bacterium isolated from Yongle Blue Hole in the South China Sea.</title>
        <authorList>
            <person name="Wang X."/>
        </authorList>
    </citation>
    <scope>NUCLEOTIDE SEQUENCE [LARGE SCALE GENOMIC DNA]</scope>
    <source>
        <strain evidence="2">BEI247</strain>
    </source>
</reference>
<sequence>MGKRFYFFIRYLPDDVDDGLLAGRCISILHGVLSSEQNDIDGGIGVAFPQWCKESLGRSIAFVSENQQHLEQLKQQQYFKVMKADNLFDISTVKAVPTNVPEIRFKRNQGIAKCFAGEKRRRLARAKRRAEARGEAFNPQLCELEREVDHFHRAFMTSKSKETKFLLHIQKDINIAQRSSQYSQYGFATNDELEGTVPDLKIVIPLF</sequence>
<organism evidence="1 2">
    <name type="scientific">Photobacterium chitinilyticum</name>
    <dbReference type="NCBI Taxonomy" id="2485123"/>
    <lineage>
        <taxon>Bacteria</taxon>
        <taxon>Pseudomonadati</taxon>
        <taxon>Pseudomonadota</taxon>
        <taxon>Gammaproteobacteria</taxon>
        <taxon>Vibrionales</taxon>
        <taxon>Vibrionaceae</taxon>
        <taxon>Photobacterium</taxon>
    </lineage>
</organism>
<dbReference type="GO" id="GO:0004519">
    <property type="term" value="F:endonuclease activity"/>
    <property type="evidence" value="ECO:0007669"/>
    <property type="project" value="InterPro"/>
</dbReference>
<keyword evidence="2" id="KW-1185">Reference proteome</keyword>
<dbReference type="NCBIfam" id="TIGR02563">
    <property type="entry name" value="cas_Csy4"/>
    <property type="match status" value="1"/>
</dbReference>
<dbReference type="Pfam" id="PF09618">
    <property type="entry name" value="Cas_Csy4"/>
    <property type="match status" value="1"/>
</dbReference>
<accession>A0A444JK27</accession>
<dbReference type="EMBL" id="RJLM01000014">
    <property type="protein sequence ID" value="RWX53412.1"/>
    <property type="molecule type" value="Genomic_DNA"/>
</dbReference>
<evidence type="ECO:0000313" key="2">
    <source>
        <dbReference type="Proteomes" id="UP000287563"/>
    </source>
</evidence>
<dbReference type="AlphaFoldDB" id="A0A444JK27"/>
<evidence type="ECO:0000313" key="1">
    <source>
        <dbReference type="EMBL" id="RWX53412.1"/>
    </source>
</evidence>
<dbReference type="RefSeq" id="WP_128785921.1">
    <property type="nucleotide sequence ID" value="NZ_RJLM01000014.1"/>
</dbReference>
<dbReference type="Proteomes" id="UP000287563">
    <property type="component" value="Unassembled WGS sequence"/>
</dbReference>
<proteinExistence type="predicted"/>
<dbReference type="InterPro" id="IPR013396">
    <property type="entry name" value="CRISPR-assoc_prot_Csy4"/>
</dbReference>
<name>A0A444JK27_9GAMM</name>
<comment type="caution">
    <text evidence="1">The sequence shown here is derived from an EMBL/GenBank/DDBJ whole genome shotgun (WGS) entry which is preliminary data.</text>
</comment>
<dbReference type="GO" id="GO:0043571">
    <property type="term" value="P:maintenance of CRISPR repeat elements"/>
    <property type="evidence" value="ECO:0007669"/>
    <property type="project" value="InterPro"/>
</dbReference>
<dbReference type="OrthoDB" id="6104063at2"/>